<evidence type="ECO:0000313" key="2">
    <source>
        <dbReference type="Proteomes" id="UP001183648"/>
    </source>
</evidence>
<keyword evidence="2" id="KW-1185">Reference proteome</keyword>
<protein>
    <submittedName>
        <fullName evidence="1">Uncharacterized protein</fullName>
    </submittedName>
</protein>
<proteinExistence type="predicted"/>
<sequence length="192" mass="21272">MMVVGSAGRLDVDVNGNGTPNKVGLVRRGDTQNGSWTVRVSVGSRVVTATRKTAGWYGSPWQGAANVDGRPGKELFLGVMAGAHTQFFAALAYQGGKLVERHAPSPRGGVWTIDGAYAIEYGWWRRQDEPPGVVRLKRADRNDDCRTFDARISTFRWTSDGWVRKSTKRYPHASQDFVSGWGGFHIRGLQRY</sequence>
<name>A0ABU2BW57_9ACTN</name>
<dbReference type="EMBL" id="JAVDYG010000001">
    <property type="protein sequence ID" value="MDR7362850.1"/>
    <property type="molecule type" value="Genomic_DNA"/>
</dbReference>
<gene>
    <name evidence="1" type="ORF">J2S63_002403</name>
</gene>
<accession>A0ABU2BW57</accession>
<evidence type="ECO:0000313" key="1">
    <source>
        <dbReference type="EMBL" id="MDR7362850.1"/>
    </source>
</evidence>
<reference evidence="1 2" key="1">
    <citation type="submission" date="2023-07" db="EMBL/GenBank/DDBJ databases">
        <title>Sequencing the genomes of 1000 actinobacteria strains.</title>
        <authorList>
            <person name="Klenk H.-P."/>
        </authorList>
    </citation>
    <scope>NUCLEOTIDE SEQUENCE [LARGE SCALE GENOMIC DNA]</scope>
    <source>
        <strain evidence="1 2">DSM 19426</strain>
    </source>
</reference>
<dbReference type="RefSeq" id="WP_310302393.1">
    <property type="nucleotide sequence ID" value="NZ_BAAAPS010000013.1"/>
</dbReference>
<dbReference type="Proteomes" id="UP001183648">
    <property type="component" value="Unassembled WGS sequence"/>
</dbReference>
<comment type="caution">
    <text evidence="1">The sequence shown here is derived from an EMBL/GenBank/DDBJ whole genome shotgun (WGS) entry which is preliminary data.</text>
</comment>
<organism evidence="1 2">
    <name type="scientific">Nocardioides marmoribigeumensis</name>
    <dbReference type="NCBI Taxonomy" id="433649"/>
    <lineage>
        <taxon>Bacteria</taxon>
        <taxon>Bacillati</taxon>
        <taxon>Actinomycetota</taxon>
        <taxon>Actinomycetes</taxon>
        <taxon>Propionibacteriales</taxon>
        <taxon>Nocardioidaceae</taxon>
        <taxon>Nocardioides</taxon>
    </lineage>
</organism>